<dbReference type="InterPro" id="IPR004843">
    <property type="entry name" value="Calcineurin-like_PHP"/>
</dbReference>
<keyword evidence="2" id="KW-0997">Cell inner membrane</keyword>
<dbReference type="Gene3D" id="3.60.21.10">
    <property type="match status" value="1"/>
</dbReference>
<dbReference type="GO" id="GO:0046872">
    <property type="term" value="F:metal ion binding"/>
    <property type="evidence" value="ECO:0007669"/>
    <property type="project" value="UniProtKB-KW"/>
</dbReference>
<name>A0A9X4N2W3_9FLAO</name>
<organism evidence="7 8">
    <name type="scientific">Profundicola chukchiensis</name>
    <dbReference type="NCBI Taxonomy" id="2961959"/>
    <lineage>
        <taxon>Bacteria</taxon>
        <taxon>Pseudomonadati</taxon>
        <taxon>Bacteroidota</taxon>
        <taxon>Flavobacteriia</taxon>
        <taxon>Flavobacteriales</taxon>
        <taxon>Weeksellaceae</taxon>
        <taxon>Profundicola</taxon>
    </lineage>
</organism>
<evidence type="ECO:0000259" key="6">
    <source>
        <dbReference type="Pfam" id="PF00149"/>
    </source>
</evidence>
<comment type="caution">
    <text evidence="7">The sequence shown here is derived from an EMBL/GenBank/DDBJ whole genome shotgun (WGS) entry which is preliminary data.</text>
</comment>
<protein>
    <submittedName>
        <fullName evidence="7">UDP-2,3-diacylglucosamine diphosphatase</fullName>
    </submittedName>
</protein>
<dbReference type="CDD" id="cd07398">
    <property type="entry name" value="MPP_YbbF-LpxH"/>
    <property type="match status" value="1"/>
</dbReference>
<dbReference type="EMBL" id="JANCMU010000002">
    <property type="protein sequence ID" value="MDG4945969.1"/>
    <property type="molecule type" value="Genomic_DNA"/>
</dbReference>
<keyword evidence="4" id="KW-0472">Membrane</keyword>
<dbReference type="GO" id="GO:0008758">
    <property type="term" value="F:UDP-2,3-diacylglucosamine hydrolase activity"/>
    <property type="evidence" value="ECO:0007669"/>
    <property type="project" value="TreeGrafter"/>
</dbReference>
<dbReference type="GO" id="GO:0016020">
    <property type="term" value="C:membrane"/>
    <property type="evidence" value="ECO:0007669"/>
    <property type="project" value="GOC"/>
</dbReference>
<reference evidence="7" key="1">
    <citation type="submission" date="2022-07" db="EMBL/GenBank/DDBJ databases">
        <title>Description and genome-wide analysis of Profundicola chukchiensis gen. nov., sp. nov., marine bacteria isolated from bottom sediments of the Chukchi Sea.</title>
        <authorList>
            <person name="Romanenko L."/>
            <person name="Otstavnykh N."/>
            <person name="Kurilenko V."/>
            <person name="Eremeev V."/>
            <person name="Velansky P."/>
            <person name="Mikhailov V."/>
            <person name="Isaeva M."/>
        </authorList>
    </citation>
    <scope>NUCLEOTIDE SEQUENCE</scope>
    <source>
        <strain evidence="7">KMM 9713</strain>
    </source>
</reference>
<evidence type="ECO:0000256" key="3">
    <source>
        <dbReference type="ARBA" id="ARBA00022723"/>
    </source>
</evidence>
<dbReference type="InterPro" id="IPR029052">
    <property type="entry name" value="Metallo-depent_PP-like"/>
</dbReference>
<evidence type="ECO:0000256" key="4">
    <source>
        <dbReference type="ARBA" id="ARBA00023136"/>
    </source>
</evidence>
<dbReference type="AlphaFoldDB" id="A0A9X4N2W3"/>
<proteinExistence type="predicted"/>
<keyword evidence="3" id="KW-0479">Metal-binding</keyword>
<evidence type="ECO:0000256" key="5">
    <source>
        <dbReference type="ARBA" id="ARBA00023211"/>
    </source>
</evidence>
<feature type="domain" description="Calcineurin-like phosphoesterase" evidence="6">
    <location>
        <begin position="7"/>
        <end position="204"/>
    </location>
</feature>
<dbReference type="Proteomes" id="UP001152599">
    <property type="component" value="Unassembled WGS sequence"/>
</dbReference>
<dbReference type="PANTHER" id="PTHR34990">
    <property type="entry name" value="UDP-2,3-DIACYLGLUCOSAMINE HYDROLASE-RELATED"/>
    <property type="match status" value="1"/>
</dbReference>
<sequence>MKRKVELVVVSDLHLGTYGCRASELLKYLDSIEPKTLVLNGDIIDMWQFKKSYFPESHHKVLKKLSNFISEGTEVIYITGNHDELLRKFTDFQLKDFSLVNKVVLELDGKKAWIFHGDVFDASIQHSKWLARLGGWGYDTLIRINTVTNWALVKMGREKYSLAKKIKSSVKNAVKYITDFEITASNLAIENGYDYVICGHIHQPQKREVVTKNGSTLYLNSGDWIESLSALEYNQGEWKLFLYDTMQDKIQEEETPTSLTDFDYRDFMQDMLS</sequence>
<dbReference type="SUPFAM" id="SSF56300">
    <property type="entry name" value="Metallo-dependent phosphatases"/>
    <property type="match status" value="1"/>
</dbReference>
<dbReference type="InterPro" id="IPR043461">
    <property type="entry name" value="LpxH-like"/>
</dbReference>
<dbReference type="GO" id="GO:0009245">
    <property type="term" value="P:lipid A biosynthetic process"/>
    <property type="evidence" value="ECO:0007669"/>
    <property type="project" value="TreeGrafter"/>
</dbReference>
<evidence type="ECO:0000256" key="1">
    <source>
        <dbReference type="ARBA" id="ARBA00022475"/>
    </source>
</evidence>
<evidence type="ECO:0000313" key="8">
    <source>
        <dbReference type="Proteomes" id="UP001152599"/>
    </source>
</evidence>
<evidence type="ECO:0000313" key="7">
    <source>
        <dbReference type="EMBL" id="MDG4945969.1"/>
    </source>
</evidence>
<dbReference type="RefSeq" id="WP_304420491.1">
    <property type="nucleotide sequence ID" value="NZ_JANCMU010000002.1"/>
</dbReference>
<keyword evidence="5" id="KW-0464">Manganese</keyword>
<dbReference type="PANTHER" id="PTHR34990:SF2">
    <property type="entry name" value="BLL8164 PROTEIN"/>
    <property type="match status" value="1"/>
</dbReference>
<accession>A0A9X4N2W3</accession>
<keyword evidence="8" id="KW-1185">Reference proteome</keyword>
<gene>
    <name evidence="7" type="ORF">NMK71_06050</name>
</gene>
<keyword evidence="1" id="KW-1003">Cell membrane</keyword>
<dbReference type="Pfam" id="PF00149">
    <property type="entry name" value="Metallophos"/>
    <property type="match status" value="1"/>
</dbReference>
<evidence type="ECO:0000256" key="2">
    <source>
        <dbReference type="ARBA" id="ARBA00022519"/>
    </source>
</evidence>